<feature type="coiled-coil region" evidence="1">
    <location>
        <begin position="206"/>
        <end position="243"/>
    </location>
</feature>
<keyword evidence="1" id="KW-0175">Coiled coil</keyword>
<dbReference type="Proteomes" id="UP001163046">
    <property type="component" value="Unassembled WGS sequence"/>
</dbReference>
<reference evidence="3" key="1">
    <citation type="submission" date="2023-01" db="EMBL/GenBank/DDBJ databases">
        <title>Genome assembly of the deep-sea coral Lophelia pertusa.</title>
        <authorList>
            <person name="Herrera S."/>
            <person name="Cordes E."/>
        </authorList>
    </citation>
    <scope>NUCLEOTIDE SEQUENCE</scope>
    <source>
        <strain evidence="3">USNM1676648</strain>
        <tissue evidence="3">Polyp</tissue>
    </source>
</reference>
<gene>
    <name evidence="3" type="ORF">OS493_015887</name>
</gene>
<proteinExistence type="predicted"/>
<keyword evidence="4" id="KW-1185">Reference proteome</keyword>
<evidence type="ECO:0000313" key="3">
    <source>
        <dbReference type="EMBL" id="KAJ7333796.1"/>
    </source>
</evidence>
<comment type="caution">
    <text evidence="3">The sequence shown here is derived from an EMBL/GenBank/DDBJ whole genome shotgun (WGS) entry which is preliminary data.</text>
</comment>
<name>A0A9W9YCN7_9CNID</name>
<protein>
    <submittedName>
        <fullName evidence="3">Uncharacterized protein</fullName>
    </submittedName>
</protein>
<evidence type="ECO:0000256" key="1">
    <source>
        <dbReference type="SAM" id="Coils"/>
    </source>
</evidence>
<dbReference type="AlphaFoldDB" id="A0A9W9YCN7"/>
<feature type="compositionally biased region" description="Polar residues" evidence="2">
    <location>
        <begin position="23"/>
        <end position="36"/>
    </location>
</feature>
<sequence length="266" mass="30558">MTSHTGELQREQLPLKYAEKSTRGSGKSTYWGSSSDHSFRHPLKSVVDSRVNNGTPTRLRHSDLSTKILFKRKQKSKRRSAPVHNLRQLIPTLVKTLTPSPIHEECLKKDEESICDLPPSKDKSDEDFMAKAGVKEVEKVESKLKTESLLRKMEANESIILQMNKERLRLERQLSQLMKEQSRTKKLLYGSSTTTTTNTSAFENDLALKTKEFLELQRQRDQLQEMLLELPDLKKDLQKSRQETKGVSEVLFSSRKETAQLKRSCG</sequence>
<evidence type="ECO:0000256" key="2">
    <source>
        <dbReference type="SAM" id="MobiDB-lite"/>
    </source>
</evidence>
<organism evidence="3 4">
    <name type="scientific">Desmophyllum pertusum</name>
    <dbReference type="NCBI Taxonomy" id="174260"/>
    <lineage>
        <taxon>Eukaryota</taxon>
        <taxon>Metazoa</taxon>
        <taxon>Cnidaria</taxon>
        <taxon>Anthozoa</taxon>
        <taxon>Hexacorallia</taxon>
        <taxon>Scleractinia</taxon>
        <taxon>Caryophylliina</taxon>
        <taxon>Caryophylliidae</taxon>
        <taxon>Desmophyllum</taxon>
    </lineage>
</organism>
<feature type="region of interest" description="Disordered" evidence="2">
    <location>
        <begin position="1"/>
        <end position="40"/>
    </location>
</feature>
<accession>A0A9W9YCN7</accession>
<evidence type="ECO:0000313" key="4">
    <source>
        <dbReference type="Proteomes" id="UP001163046"/>
    </source>
</evidence>
<dbReference type="EMBL" id="MU827785">
    <property type="protein sequence ID" value="KAJ7333796.1"/>
    <property type="molecule type" value="Genomic_DNA"/>
</dbReference>